<dbReference type="EMBL" id="KN835544">
    <property type="protein sequence ID" value="KIK36267.1"/>
    <property type="molecule type" value="Genomic_DNA"/>
</dbReference>
<proteinExistence type="predicted"/>
<dbReference type="AlphaFoldDB" id="A0A0D0API3"/>
<name>A0A0D0API3_9AGAM</name>
<evidence type="ECO:0000313" key="2">
    <source>
        <dbReference type="Proteomes" id="UP000054485"/>
    </source>
</evidence>
<sequence>MSKLLLQHPCKWTMRARRLKATSLLVFFPLPEWLFSWTSTATSPAAKKPTLGRKQTLSVCWVCSLAS</sequence>
<dbReference type="HOGENOM" id="CLU_2814134_0_0_1"/>
<dbReference type="InParanoid" id="A0A0D0API3"/>
<accession>A0A0D0API3</accession>
<gene>
    <name evidence="1" type="ORF">CY34DRAFT_811406</name>
</gene>
<evidence type="ECO:0000313" key="1">
    <source>
        <dbReference type="EMBL" id="KIK36267.1"/>
    </source>
</evidence>
<dbReference type="Proteomes" id="UP000054485">
    <property type="component" value="Unassembled WGS sequence"/>
</dbReference>
<organism evidence="1 2">
    <name type="scientific">Suillus luteus UH-Slu-Lm8-n1</name>
    <dbReference type="NCBI Taxonomy" id="930992"/>
    <lineage>
        <taxon>Eukaryota</taxon>
        <taxon>Fungi</taxon>
        <taxon>Dikarya</taxon>
        <taxon>Basidiomycota</taxon>
        <taxon>Agaricomycotina</taxon>
        <taxon>Agaricomycetes</taxon>
        <taxon>Agaricomycetidae</taxon>
        <taxon>Boletales</taxon>
        <taxon>Suillineae</taxon>
        <taxon>Suillaceae</taxon>
        <taxon>Suillus</taxon>
    </lineage>
</organism>
<reference evidence="1 2" key="1">
    <citation type="submission" date="2014-04" db="EMBL/GenBank/DDBJ databases">
        <authorList>
            <consortium name="DOE Joint Genome Institute"/>
            <person name="Kuo A."/>
            <person name="Ruytinx J."/>
            <person name="Rineau F."/>
            <person name="Colpaert J."/>
            <person name="Kohler A."/>
            <person name="Nagy L.G."/>
            <person name="Floudas D."/>
            <person name="Copeland A."/>
            <person name="Barry K.W."/>
            <person name="Cichocki N."/>
            <person name="Veneault-Fourrey C."/>
            <person name="LaButti K."/>
            <person name="Lindquist E.A."/>
            <person name="Lipzen A."/>
            <person name="Lundell T."/>
            <person name="Morin E."/>
            <person name="Murat C."/>
            <person name="Sun H."/>
            <person name="Tunlid A."/>
            <person name="Henrissat B."/>
            <person name="Grigoriev I.V."/>
            <person name="Hibbett D.S."/>
            <person name="Martin F."/>
            <person name="Nordberg H.P."/>
            <person name="Cantor M.N."/>
            <person name="Hua S.X."/>
        </authorList>
    </citation>
    <scope>NUCLEOTIDE SEQUENCE [LARGE SCALE GENOMIC DNA]</scope>
    <source>
        <strain evidence="1 2">UH-Slu-Lm8-n1</strain>
    </source>
</reference>
<keyword evidence="2" id="KW-1185">Reference proteome</keyword>
<reference evidence="2" key="2">
    <citation type="submission" date="2015-01" db="EMBL/GenBank/DDBJ databases">
        <title>Evolutionary Origins and Diversification of the Mycorrhizal Mutualists.</title>
        <authorList>
            <consortium name="DOE Joint Genome Institute"/>
            <consortium name="Mycorrhizal Genomics Consortium"/>
            <person name="Kohler A."/>
            <person name="Kuo A."/>
            <person name="Nagy L.G."/>
            <person name="Floudas D."/>
            <person name="Copeland A."/>
            <person name="Barry K.W."/>
            <person name="Cichocki N."/>
            <person name="Veneault-Fourrey C."/>
            <person name="LaButti K."/>
            <person name="Lindquist E.A."/>
            <person name="Lipzen A."/>
            <person name="Lundell T."/>
            <person name="Morin E."/>
            <person name="Murat C."/>
            <person name="Riley R."/>
            <person name="Ohm R."/>
            <person name="Sun H."/>
            <person name="Tunlid A."/>
            <person name="Henrissat B."/>
            <person name="Grigoriev I.V."/>
            <person name="Hibbett D.S."/>
            <person name="Martin F."/>
        </authorList>
    </citation>
    <scope>NUCLEOTIDE SEQUENCE [LARGE SCALE GENOMIC DNA]</scope>
    <source>
        <strain evidence="2">UH-Slu-Lm8-n1</strain>
    </source>
</reference>
<protein>
    <submittedName>
        <fullName evidence="1">Uncharacterized protein</fullName>
    </submittedName>
</protein>